<organism evidence="1 2">
    <name type="scientific">Ralstonia pickettii OR214</name>
    <dbReference type="NCBI Taxonomy" id="1264675"/>
    <lineage>
        <taxon>Bacteria</taxon>
        <taxon>Pseudomonadati</taxon>
        <taxon>Pseudomonadota</taxon>
        <taxon>Betaproteobacteria</taxon>
        <taxon>Burkholderiales</taxon>
        <taxon>Burkholderiaceae</taxon>
        <taxon>Ralstonia</taxon>
    </lineage>
</organism>
<proteinExistence type="predicted"/>
<dbReference type="PATRIC" id="fig|1264675.3.peg.5092"/>
<sequence>MGTDRYDEFSCPCTCGKGAFVVEHCEKDHPWRTATPVWHTARIDCPDCRTVYEIEQRGAPFVLVRLVDVQAHAMLREEARQARERLMAQPEVVAVVNELAEYLDKLPSMAETYRVLIAQRWYYSSLGTFRKGWSGGASWVRSSMRPDYLLQASHLTGLSTEAIEPLLAEYEAIHQRASVEPPAVGSPIYTVSQDG</sequence>
<gene>
    <name evidence="1" type="ORF">OR214_05165</name>
</gene>
<accession>R0DMR2</accession>
<dbReference type="Proteomes" id="UP000013280">
    <property type="component" value="Unassembled WGS sequence"/>
</dbReference>
<comment type="caution">
    <text evidence="1">The sequence shown here is derived from an EMBL/GenBank/DDBJ whole genome shotgun (WGS) entry which is preliminary data.</text>
</comment>
<evidence type="ECO:0000313" key="2">
    <source>
        <dbReference type="Proteomes" id="UP000013280"/>
    </source>
</evidence>
<protein>
    <submittedName>
        <fullName evidence="1">Uncharacterized protein</fullName>
    </submittedName>
</protein>
<dbReference type="AlphaFoldDB" id="R0DMR2"/>
<name>R0DMR2_RALPI</name>
<evidence type="ECO:0000313" key="1">
    <source>
        <dbReference type="EMBL" id="ENZ74893.1"/>
    </source>
</evidence>
<dbReference type="EMBL" id="APMQ01000028">
    <property type="protein sequence ID" value="ENZ74893.1"/>
    <property type="molecule type" value="Genomic_DNA"/>
</dbReference>
<reference evidence="1 2" key="1">
    <citation type="journal article" date="2013" name="Genome Announc.">
        <title>Draft Genome Sequence for Ralstonia sp. Strain OR214, a Bacterium with Potential for Bioremediation.</title>
        <authorList>
            <person name="Utturkar S.M."/>
            <person name="Bollmann A."/>
            <person name="Brzoska R.M."/>
            <person name="Klingeman D.M."/>
            <person name="Epstein S.E."/>
            <person name="Palumbo A.V."/>
            <person name="Brown S.D."/>
        </authorList>
    </citation>
    <scope>NUCLEOTIDE SEQUENCE [LARGE SCALE GENOMIC DNA]</scope>
    <source>
        <strain evidence="1 2">OR214</strain>
    </source>
</reference>